<evidence type="ECO:0000313" key="2">
    <source>
        <dbReference type="Proteomes" id="UP000178703"/>
    </source>
</evidence>
<dbReference type="Gene3D" id="3.30.160.100">
    <property type="entry name" value="Ribosome hibernation promotion factor-like"/>
    <property type="match status" value="1"/>
</dbReference>
<dbReference type="Proteomes" id="UP000178703">
    <property type="component" value="Unassembled WGS sequence"/>
</dbReference>
<dbReference type="Pfam" id="PF02482">
    <property type="entry name" value="Ribosomal_S30AE"/>
    <property type="match status" value="1"/>
</dbReference>
<comment type="caution">
    <text evidence="1">The sequence shown here is derived from an EMBL/GenBank/DDBJ whole genome shotgun (WGS) entry which is preliminary data.</text>
</comment>
<dbReference type="NCBIfam" id="TIGR00741">
    <property type="entry name" value="yfiA"/>
    <property type="match status" value="1"/>
</dbReference>
<dbReference type="EMBL" id="MHMD01000009">
    <property type="protein sequence ID" value="OGZ22040.1"/>
    <property type="molecule type" value="Genomic_DNA"/>
</dbReference>
<accession>A0A1G2E9V5</accession>
<dbReference type="InterPro" id="IPR036567">
    <property type="entry name" value="RHF-like"/>
</dbReference>
<protein>
    <submittedName>
        <fullName evidence="1">Ribosomal subunit interface protein</fullName>
    </submittedName>
</protein>
<name>A0A1G2E9V5_9BACT</name>
<reference evidence="1 2" key="1">
    <citation type="journal article" date="2016" name="Nat. Commun.">
        <title>Thousands of microbial genomes shed light on interconnected biogeochemical processes in an aquifer system.</title>
        <authorList>
            <person name="Anantharaman K."/>
            <person name="Brown C.T."/>
            <person name="Hug L.A."/>
            <person name="Sharon I."/>
            <person name="Castelle C.J."/>
            <person name="Probst A.J."/>
            <person name="Thomas B.C."/>
            <person name="Singh A."/>
            <person name="Wilkins M.J."/>
            <person name="Karaoz U."/>
            <person name="Brodie E.L."/>
            <person name="Williams K.H."/>
            <person name="Hubbard S.S."/>
            <person name="Banfield J.F."/>
        </authorList>
    </citation>
    <scope>NUCLEOTIDE SEQUENCE [LARGE SCALE GENOMIC DNA]</scope>
</reference>
<organism evidence="1 2">
    <name type="scientific">Candidatus Nealsonbacteria bacterium RIFCSPHIGHO2_02_FULL_43_13</name>
    <dbReference type="NCBI Taxonomy" id="1801668"/>
    <lineage>
        <taxon>Bacteria</taxon>
        <taxon>Candidatus Nealsoniibacteriota</taxon>
    </lineage>
</organism>
<dbReference type="AlphaFoldDB" id="A0A1G2E9V5"/>
<evidence type="ECO:0000313" key="1">
    <source>
        <dbReference type="EMBL" id="OGZ22040.1"/>
    </source>
</evidence>
<dbReference type="SUPFAM" id="SSF69754">
    <property type="entry name" value="Ribosome binding protein Y (YfiA homologue)"/>
    <property type="match status" value="1"/>
</dbReference>
<proteinExistence type="predicted"/>
<dbReference type="InterPro" id="IPR003489">
    <property type="entry name" value="RHF/RaiA"/>
</dbReference>
<sequence>MKTIIKATNLELTLRLKRAIDEKIGVLDKLMSYITTPITAYVEVALETRHHQKGEIYYAEANIKILGEIIRVEARADNIFKAISAVRDELQALLKKYKKKQIAKREKAARALKEKSVLG</sequence>
<dbReference type="STRING" id="1801668.A3D46_03195"/>
<gene>
    <name evidence="1" type="ORF">A3D46_03195</name>
</gene>